<evidence type="ECO:0000259" key="6">
    <source>
        <dbReference type="SMART" id="SM00752"/>
    </source>
</evidence>
<feature type="transmembrane region" description="Helical" evidence="5">
    <location>
        <begin position="104"/>
        <end position="123"/>
    </location>
</feature>
<keyword evidence="3 5" id="KW-1133">Transmembrane helix</keyword>
<accession>A0A3N4V4R5</accession>
<keyword evidence="4 5" id="KW-0472">Membrane</keyword>
<evidence type="ECO:0000313" key="7">
    <source>
        <dbReference type="EMBL" id="RPE72107.1"/>
    </source>
</evidence>
<feature type="transmembrane region" description="Helical" evidence="5">
    <location>
        <begin position="184"/>
        <end position="204"/>
    </location>
</feature>
<dbReference type="AlphaFoldDB" id="A0A3N4V4R5"/>
<dbReference type="SMART" id="SM00752">
    <property type="entry name" value="HTTM"/>
    <property type="match status" value="1"/>
</dbReference>
<gene>
    <name evidence="7" type="ORF">EDD53_1250</name>
</gene>
<keyword evidence="2 5" id="KW-0812">Transmembrane</keyword>
<feature type="transmembrane region" description="Helical" evidence="5">
    <location>
        <begin position="159"/>
        <end position="178"/>
    </location>
</feature>
<evidence type="ECO:0000256" key="2">
    <source>
        <dbReference type="ARBA" id="ARBA00022692"/>
    </source>
</evidence>
<dbReference type="EMBL" id="RKQK01000001">
    <property type="protein sequence ID" value="RPE72107.1"/>
    <property type="molecule type" value="Genomic_DNA"/>
</dbReference>
<evidence type="ECO:0000256" key="5">
    <source>
        <dbReference type="SAM" id="Phobius"/>
    </source>
</evidence>
<dbReference type="GO" id="GO:0012505">
    <property type="term" value="C:endomembrane system"/>
    <property type="evidence" value="ECO:0007669"/>
    <property type="project" value="UniProtKB-SubCell"/>
</dbReference>
<evidence type="ECO:0000313" key="8">
    <source>
        <dbReference type="Proteomes" id="UP000269689"/>
    </source>
</evidence>
<dbReference type="Proteomes" id="UP000269689">
    <property type="component" value="Unassembled WGS sequence"/>
</dbReference>
<keyword evidence="8" id="KW-1185">Reference proteome</keyword>
<feature type="transmembrane region" description="Helical" evidence="5">
    <location>
        <begin position="40"/>
        <end position="68"/>
    </location>
</feature>
<name>A0A3N4V4R5_9RHOB</name>
<reference evidence="7 8" key="1">
    <citation type="submission" date="2018-11" db="EMBL/GenBank/DDBJ databases">
        <title>Genomic Encyclopedia of Type Strains, Phase IV (KMG-IV): sequencing the most valuable type-strain genomes for metagenomic binning, comparative biology and taxonomic classification.</title>
        <authorList>
            <person name="Goeker M."/>
        </authorList>
    </citation>
    <scope>NUCLEOTIDE SEQUENCE [LARGE SCALE GENOMIC DNA]</scope>
    <source>
        <strain evidence="7 8">DSM 104731</strain>
    </source>
</reference>
<organism evidence="7 8">
    <name type="scientific">Pacificibacter maritimus</name>
    <dbReference type="NCBI Taxonomy" id="762213"/>
    <lineage>
        <taxon>Bacteria</taxon>
        <taxon>Pseudomonadati</taxon>
        <taxon>Pseudomonadota</taxon>
        <taxon>Alphaproteobacteria</taxon>
        <taxon>Rhodobacterales</taxon>
        <taxon>Roseobacteraceae</taxon>
        <taxon>Pacificibacter</taxon>
    </lineage>
</organism>
<comment type="subcellular location">
    <subcellularLocation>
        <location evidence="1">Endomembrane system</location>
        <topology evidence="1">Multi-pass membrane protein</topology>
    </subcellularLocation>
</comment>
<dbReference type="Pfam" id="PF05090">
    <property type="entry name" value="HTTM"/>
    <property type="match status" value="1"/>
</dbReference>
<protein>
    <submittedName>
        <fullName evidence="7">Vitamin K-dependent gamma-carboxylase-like protein</fullName>
    </submittedName>
</protein>
<feature type="domain" description="HTTM-like" evidence="6">
    <location>
        <begin position="2"/>
        <end position="223"/>
    </location>
</feature>
<evidence type="ECO:0000256" key="1">
    <source>
        <dbReference type="ARBA" id="ARBA00004127"/>
    </source>
</evidence>
<dbReference type="InterPro" id="IPR053934">
    <property type="entry name" value="HTTM_dom"/>
</dbReference>
<dbReference type="InterPro" id="IPR011020">
    <property type="entry name" value="HTTM-like"/>
</dbReference>
<dbReference type="RefSeq" id="WP_123792256.1">
    <property type="nucleotide sequence ID" value="NZ_RKQK01000001.1"/>
</dbReference>
<evidence type="ECO:0000256" key="4">
    <source>
        <dbReference type="ARBA" id="ARBA00023136"/>
    </source>
</evidence>
<sequence>MTFDTALRASEILMALAFIQQSAEHLTAAPRERIIFALRIILSALLLAHLQTAWVLLGLLVLGLWALHLFQGPYNGGSDRMSLLILACLCAIAWVPDPIWQHTIYAYLGFQVGMSYFISGWVKLKNPEWRSGLALADVFHFSAYPVSEDLRRWANAHRILTLLSWGVILFEVLFPLAFLSQTLLMIALILAAGFHLSNACLFGLNRFFWIWLAAYPAILWLQDRLI</sequence>
<comment type="caution">
    <text evidence="7">The sequence shown here is derived from an EMBL/GenBank/DDBJ whole genome shotgun (WGS) entry which is preliminary data.</text>
</comment>
<proteinExistence type="predicted"/>
<evidence type="ECO:0000256" key="3">
    <source>
        <dbReference type="ARBA" id="ARBA00022989"/>
    </source>
</evidence>
<dbReference type="OrthoDB" id="5422338at2"/>